<dbReference type="RefSeq" id="WP_264712503.1">
    <property type="nucleotide sequence ID" value="NZ_JAPDNT010000002.1"/>
</dbReference>
<evidence type="ECO:0000256" key="1">
    <source>
        <dbReference type="SAM" id="SignalP"/>
    </source>
</evidence>
<evidence type="ECO:0000259" key="2">
    <source>
        <dbReference type="Pfam" id="PF12770"/>
    </source>
</evidence>
<keyword evidence="1" id="KW-0732">Signal</keyword>
<feature type="signal peptide" evidence="1">
    <location>
        <begin position="1"/>
        <end position="25"/>
    </location>
</feature>
<reference evidence="3" key="2">
    <citation type="submission" date="2022-10" db="EMBL/GenBank/DDBJ databases">
        <authorList>
            <person name="Trinh H.N."/>
        </authorList>
    </citation>
    <scope>NUCLEOTIDE SEQUENCE</scope>
    <source>
        <strain evidence="3">RN2-1</strain>
    </source>
</reference>
<proteinExistence type="predicted"/>
<dbReference type="Proteomes" id="UP001165679">
    <property type="component" value="Unassembled WGS sequence"/>
</dbReference>
<evidence type="ECO:0000313" key="4">
    <source>
        <dbReference type="Proteomes" id="UP001165679"/>
    </source>
</evidence>
<sequence>MRLHLSGALAFLFALAGCTPPPPSAYVGGGTAQSVAQVSIGNNSVGEACTQQADASQGADIFCGTWVQPSARVRAGGAASAATLRQLATTSPWRTALDLRFACGDAAATTILGGEQALVMQCTRRVGGWPHVAMVALVGGNAWYADGVLPVLPAMERSIGVLSGRMKADAVPPTSAADALLADRLAAKAFGSSDIGLYEQLIEAGTRANLADDPVRAEGAYRQALAVQEKALGRDNPNTATPITFLALQLSNQGRYSEADLLFSRAQPLVVAAADPVAAARLLHYRGLHALNQGHYAEALALLTQAETSYARVVPPESLRARPSTGGSRFARAGTAALADLMPNQQLLTDPAARSALFGLVEVRRYRSVALRLLGRDAESDDALRSANDLARANGLSQPLLTARLFRTGAMTAASQGRPDAAVDELARSTQAFSRALPDSKPLANTQLLRARLLAHTGDDTAALAQCRAGVQLLTTLKSGTDPDLIAGCLDVYAAAAAQAKEGGQALLAEMFAASQVAQGGITSQQIAQATARLGENARDPRVAQAIRTRQDASATLADLFRQKDDLLQGQTSGSNAKAPDTTEIDKKIADAQVALADADAALQAASPNYGQLVQQAVPASAVQAALRPDEAFAAMTLTADGGWVFMVRSDRLAVARIDGGLPRMAQLVKRIRASIENENGEPPRFDTRAAHELYVATLGGVAGALEGATSLTVAPAGPLLSLPFEVLLTADASSDDLTRAPWLLRKYTLAHVPSASNFVSLRKVAAGSRGTRTWFGFGDFRPVTLAQAQRSFQGQACGDSARLFATLPPLPFARRELEAARLLLGAAPSDELLGNDFTAKAVQKAQLKNYRVLQFATHALLPAELRCQAEPAIVTSAPDGAPDASGALLTASQVAGLDLDADLVILSACNSGGPGGTTAGESLSGLARSFFYAGARALMVTHWAVNDQTAAYLVADTLRRLRENPAMGIAAALRDAQLGMLDDAGHGLNAAVAHPFYWAPFALIGEGGRRAGGAAS</sequence>
<evidence type="ECO:0000313" key="3">
    <source>
        <dbReference type="EMBL" id="MCW3473885.1"/>
    </source>
</evidence>
<feature type="chain" id="PRO_5041386616" evidence="1">
    <location>
        <begin position="26"/>
        <end position="1017"/>
    </location>
</feature>
<organism evidence="3 4">
    <name type="scientific">Limobrevibacterium gyesilva</name>
    <dbReference type="NCBI Taxonomy" id="2991712"/>
    <lineage>
        <taxon>Bacteria</taxon>
        <taxon>Pseudomonadati</taxon>
        <taxon>Pseudomonadota</taxon>
        <taxon>Alphaproteobacteria</taxon>
        <taxon>Acetobacterales</taxon>
        <taxon>Acetobacteraceae</taxon>
        <taxon>Limobrevibacterium</taxon>
    </lineage>
</organism>
<feature type="domain" description="CHAT" evidence="2">
    <location>
        <begin position="689"/>
        <end position="1007"/>
    </location>
</feature>
<dbReference type="Pfam" id="PF12770">
    <property type="entry name" value="CHAT"/>
    <property type="match status" value="1"/>
</dbReference>
<dbReference type="AlphaFoldDB" id="A0AA42CGI7"/>
<keyword evidence="4" id="KW-1185">Reference proteome</keyword>
<gene>
    <name evidence="3" type="ORF">OL599_04780</name>
</gene>
<name>A0AA42CGI7_9PROT</name>
<comment type="caution">
    <text evidence="3">The sequence shown here is derived from an EMBL/GenBank/DDBJ whole genome shotgun (WGS) entry which is preliminary data.</text>
</comment>
<reference evidence="3" key="1">
    <citation type="submission" date="2022-09" db="EMBL/GenBank/DDBJ databases">
        <title>Rhodovastum sp. nov. RN2-1 isolated from soil in Seongnam, South Korea.</title>
        <authorList>
            <person name="Le N.T."/>
        </authorList>
    </citation>
    <scope>NUCLEOTIDE SEQUENCE</scope>
    <source>
        <strain evidence="3">RN2-1</strain>
    </source>
</reference>
<dbReference type="PROSITE" id="PS51257">
    <property type="entry name" value="PROKAR_LIPOPROTEIN"/>
    <property type="match status" value="1"/>
</dbReference>
<dbReference type="InterPro" id="IPR011990">
    <property type="entry name" value="TPR-like_helical_dom_sf"/>
</dbReference>
<protein>
    <submittedName>
        <fullName evidence="3">CHAT domain-containing protein</fullName>
    </submittedName>
</protein>
<dbReference type="Gene3D" id="1.25.40.10">
    <property type="entry name" value="Tetratricopeptide repeat domain"/>
    <property type="match status" value="1"/>
</dbReference>
<accession>A0AA42CGI7</accession>
<dbReference type="InterPro" id="IPR024983">
    <property type="entry name" value="CHAT_dom"/>
</dbReference>
<dbReference type="EMBL" id="JAPDNT010000002">
    <property type="protein sequence ID" value="MCW3473885.1"/>
    <property type="molecule type" value="Genomic_DNA"/>
</dbReference>
<dbReference type="SUPFAM" id="SSF48452">
    <property type="entry name" value="TPR-like"/>
    <property type="match status" value="1"/>
</dbReference>